<comment type="caution">
    <text evidence="2">The sequence shown here is derived from an EMBL/GenBank/DDBJ whole genome shotgun (WGS) entry which is preliminary data.</text>
</comment>
<name>A0AAV2PMK2_MEGNR</name>
<evidence type="ECO:0000313" key="2">
    <source>
        <dbReference type="EMBL" id="CAL4061958.1"/>
    </source>
</evidence>
<keyword evidence="1" id="KW-0732">Signal</keyword>
<evidence type="ECO:0008006" key="4">
    <source>
        <dbReference type="Google" id="ProtNLM"/>
    </source>
</evidence>
<feature type="non-terminal residue" evidence="2">
    <location>
        <position position="1"/>
    </location>
</feature>
<dbReference type="Gene3D" id="1.10.287.950">
    <property type="entry name" value="Methyl-accepting chemotaxis protein"/>
    <property type="match status" value="1"/>
</dbReference>
<organism evidence="2 3">
    <name type="scientific">Meganyctiphanes norvegica</name>
    <name type="common">Northern krill</name>
    <name type="synonym">Thysanopoda norvegica</name>
    <dbReference type="NCBI Taxonomy" id="48144"/>
    <lineage>
        <taxon>Eukaryota</taxon>
        <taxon>Metazoa</taxon>
        <taxon>Ecdysozoa</taxon>
        <taxon>Arthropoda</taxon>
        <taxon>Crustacea</taxon>
        <taxon>Multicrustacea</taxon>
        <taxon>Malacostraca</taxon>
        <taxon>Eumalacostraca</taxon>
        <taxon>Eucarida</taxon>
        <taxon>Euphausiacea</taxon>
        <taxon>Euphausiidae</taxon>
        <taxon>Meganyctiphanes</taxon>
    </lineage>
</organism>
<evidence type="ECO:0000313" key="3">
    <source>
        <dbReference type="Proteomes" id="UP001497623"/>
    </source>
</evidence>
<dbReference type="AlphaFoldDB" id="A0AAV2PMK2"/>
<dbReference type="EMBL" id="CAXKWB010000702">
    <property type="protein sequence ID" value="CAL4061958.1"/>
    <property type="molecule type" value="Genomic_DNA"/>
</dbReference>
<feature type="chain" id="PRO_5043315310" description="C-type lectin domain-containing protein" evidence="1">
    <location>
        <begin position="25"/>
        <end position="218"/>
    </location>
</feature>
<sequence>ATMYWCRYFIIILCAIAASQDCSAQACDDDCKAVLVQEFRNIVKQELDPLYQFLNEKLKPLDDMQREMGTLRREIKNKMSLLAQNISDVKEPVMEIHSQVSDLAQNISDMMDPVMEIHSQVSVLAQNISDLKDPFMKIHSQVSPLMQNISDEKNATTTGCLGVDGFFRMSTQYFKIFKDRQRPWEDAKSHCEARGMILAEPSDSVAVDLRKYLVENYG</sequence>
<dbReference type="Proteomes" id="UP001497623">
    <property type="component" value="Unassembled WGS sequence"/>
</dbReference>
<reference evidence="2 3" key="1">
    <citation type="submission" date="2024-05" db="EMBL/GenBank/DDBJ databases">
        <authorList>
            <person name="Wallberg A."/>
        </authorList>
    </citation>
    <scope>NUCLEOTIDE SEQUENCE [LARGE SCALE GENOMIC DNA]</scope>
</reference>
<evidence type="ECO:0000256" key="1">
    <source>
        <dbReference type="SAM" id="SignalP"/>
    </source>
</evidence>
<feature type="signal peptide" evidence="1">
    <location>
        <begin position="1"/>
        <end position="24"/>
    </location>
</feature>
<gene>
    <name evidence="2" type="ORF">MNOR_LOCUS2331</name>
</gene>
<accession>A0AAV2PMK2</accession>
<keyword evidence="3" id="KW-1185">Reference proteome</keyword>
<protein>
    <recommendedName>
        <fullName evidence="4">C-type lectin domain-containing protein</fullName>
    </recommendedName>
</protein>
<feature type="non-terminal residue" evidence="2">
    <location>
        <position position="218"/>
    </location>
</feature>
<proteinExistence type="predicted"/>